<dbReference type="EMBL" id="JAUJEB010000001">
    <property type="protein sequence ID" value="MDN5212839.1"/>
    <property type="molecule type" value="Genomic_DNA"/>
</dbReference>
<comment type="caution">
    <text evidence="2">The sequence shown here is derived from an EMBL/GenBank/DDBJ whole genome shotgun (WGS) entry which is preliminary data.</text>
</comment>
<reference evidence="2" key="1">
    <citation type="submission" date="2023-06" db="EMBL/GenBank/DDBJ databases">
        <title>Genomic of Agaribacillus aureum.</title>
        <authorList>
            <person name="Wang G."/>
        </authorList>
    </citation>
    <scope>NUCLEOTIDE SEQUENCE</scope>
    <source>
        <strain evidence="2">BMA12</strain>
    </source>
</reference>
<feature type="coiled-coil region" evidence="1">
    <location>
        <begin position="3"/>
        <end position="44"/>
    </location>
</feature>
<organism evidence="2 3">
    <name type="scientific">Agaribacillus aureus</name>
    <dbReference type="NCBI Taxonomy" id="3051825"/>
    <lineage>
        <taxon>Bacteria</taxon>
        <taxon>Pseudomonadati</taxon>
        <taxon>Bacteroidota</taxon>
        <taxon>Cytophagia</taxon>
        <taxon>Cytophagales</taxon>
        <taxon>Splendidivirgaceae</taxon>
        <taxon>Agaribacillus</taxon>
    </lineage>
</organism>
<gene>
    <name evidence="2" type="ORF">QQ020_12310</name>
</gene>
<protein>
    <submittedName>
        <fullName evidence="2">Uncharacterized protein</fullName>
    </submittedName>
</protein>
<accession>A0ABT8L530</accession>
<dbReference type="Proteomes" id="UP001172083">
    <property type="component" value="Unassembled WGS sequence"/>
</dbReference>
<name>A0ABT8L530_9BACT</name>
<sequence>MNREILNSEFQALERRVKLLLSEHKALKDEIQFLKDENNQLKVSVRSKDDHLNNFQNKIKISKLVGSMAVENEDTAELKQMINNYIKEIDKCIAHLSE</sequence>
<keyword evidence="3" id="KW-1185">Reference proteome</keyword>
<evidence type="ECO:0000313" key="2">
    <source>
        <dbReference type="EMBL" id="MDN5212839.1"/>
    </source>
</evidence>
<keyword evidence="1" id="KW-0175">Coiled coil</keyword>
<evidence type="ECO:0000313" key="3">
    <source>
        <dbReference type="Proteomes" id="UP001172083"/>
    </source>
</evidence>
<evidence type="ECO:0000256" key="1">
    <source>
        <dbReference type="SAM" id="Coils"/>
    </source>
</evidence>
<dbReference type="RefSeq" id="WP_346758156.1">
    <property type="nucleotide sequence ID" value="NZ_JAUJEB010000001.1"/>
</dbReference>
<proteinExistence type="predicted"/>